<accession>A0A0E9N749</accession>
<dbReference type="InterPro" id="IPR050491">
    <property type="entry name" value="AmpC-like"/>
</dbReference>
<dbReference type="Gene3D" id="3.40.710.10">
    <property type="entry name" value="DD-peptidase/beta-lactamase superfamily"/>
    <property type="match status" value="1"/>
</dbReference>
<comment type="caution">
    <text evidence="4">The sequence shown here is derived from an EMBL/GenBank/DDBJ whole genome shotgun (WGS) entry which is preliminary data.</text>
</comment>
<proteinExistence type="predicted"/>
<dbReference type="PANTHER" id="PTHR46825:SF11">
    <property type="entry name" value="PENICILLIN-BINDING PROTEIN 4"/>
    <property type="match status" value="1"/>
</dbReference>
<keyword evidence="5" id="KW-1185">Reference proteome</keyword>
<dbReference type="SUPFAM" id="SSF56601">
    <property type="entry name" value="beta-lactamase/transpeptidase-like"/>
    <property type="match status" value="1"/>
</dbReference>
<comment type="subcellular location">
    <subcellularLocation>
        <location evidence="1">Membrane</location>
    </subcellularLocation>
</comment>
<protein>
    <submittedName>
        <fullName evidence="4">Penicillin-binding protein</fullName>
    </submittedName>
</protein>
<dbReference type="AlphaFoldDB" id="A0A0E9N749"/>
<dbReference type="OrthoDB" id="9793489at2"/>
<evidence type="ECO:0000259" key="3">
    <source>
        <dbReference type="Pfam" id="PF00144"/>
    </source>
</evidence>
<organism evidence="4 5">
    <name type="scientific">Flavihumibacter petaseus NBRC 106054</name>
    <dbReference type="NCBI Taxonomy" id="1220578"/>
    <lineage>
        <taxon>Bacteria</taxon>
        <taxon>Pseudomonadati</taxon>
        <taxon>Bacteroidota</taxon>
        <taxon>Chitinophagia</taxon>
        <taxon>Chitinophagales</taxon>
        <taxon>Chitinophagaceae</taxon>
        <taxon>Flavihumibacter</taxon>
    </lineage>
</organism>
<reference evidence="4 5" key="1">
    <citation type="submission" date="2015-04" db="EMBL/GenBank/DDBJ databases">
        <title>Whole genome shotgun sequence of Flavihumibacter petaseus NBRC 106054.</title>
        <authorList>
            <person name="Miyazawa S."/>
            <person name="Hosoyama A."/>
            <person name="Hashimoto M."/>
            <person name="Noguchi M."/>
            <person name="Tsuchikane K."/>
            <person name="Ohji S."/>
            <person name="Yamazoe A."/>
            <person name="Ichikawa N."/>
            <person name="Kimura A."/>
            <person name="Fujita N."/>
        </authorList>
    </citation>
    <scope>NUCLEOTIDE SEQUENCE [LARGE SCALE GENOMIC DNA]</scope>
    <source>
        <strain evidence="4 5">NBRC 106054</strain>
    </source>
</reference>
<name>A0A0E9N749_9BACT</name>
<evidence type="ECO:0000313" key="5">
    <source>
        <dbReference type="Proteomes" id="UP000033121"/>
    </source>
</evidence>
<dbReference type="EMBL" id="BBWV01000007">
    <property type="protein sequence ID" value="GAO45628.1"/>
    <property type="molecule type" value="Genomic_DNA"/>
</dbReference>
<dbReference type="GO" id="GO:0016020">
    <property type="term" value="C:membrane"/>
    <property type="evidence" value="ECO:0007669"/>
    <property type="project" value="UniProtKB-SubCell"/>
</dbReference>
<evidence type="ECO:0000313" key="4">
    <source>
        <dbReference type="EMBL" id="GAO45628.1"/>
    </source>
</evidence>
<evidence type="ECO:0000256" key="1">
    <source>
        <dbReference type="ARBA" id="ARBA00004370"/>
    </source>
</evidence>
<dbReference type="InterPro" id="IPR012338">
    <property type="entry name" value="Beta-lactam/transpept-like"/>
</dbReference>
<dbReference type="PROSITE" id="PS51257">
    <property type="entry name" value="PROKAR_LIPOPROTEIN"/>
    <property type="match status" value="1"/>
</dbReference>
<dbReference type="InterPro" id="IPR001466">
    <property type="entry name" value="Beta-lactam-related"/>
</dbReference>
<dbReference type="Proteomes" id="UP000033121">
    <property type="component" value="Unassembled WGS sequence"/>
</dbReference>
<evidence type="ECO:0000256" key="2">
    <source>
        <dbReference type="ARBA" id="ARBA00023136"/>
    </source>
</evidence>
<sequence>MSLLKNSFVVIPFLLLAVITGCRQNPAHKKDGQSSVAVASSVIPAAYHYADKATTEKYQSAIHSFFEKNFGRSGFNGSYLVAKDGAIIAEGYEGFRDPAQRANPLSENDAFHLASVSKTFTAVAVLKLWENGKLDINEDISHYFENFPYPGTTIKMLLSHRSGLPNYTNYLDAYHWDKKKLVTNLDVLSSLYTIHPPLQFPTGKRFAYCNTNYALLALIVEKVSGKSFPDFMQETFFQPLQMTKTYIFQPQDETRSLPSFEWNNRRYGLEFMDLVYGDKNVYSTTHDMLKWDQALYNGLLRDTTLQAAFTGYSYEKAGQRNYGLGWRLNELENGKKIVYHNGWWHGNNTVFIRLIEEKATIILLGNKYNRGIYRAKMLCDLFGDYRQSNNRFQEFESDTNDHIAAGGPR</sequence>
<feature type="domain" description="Beta-lactamase-related" evidence="3">
    <location>
        <begin position="78"/>
        <end position="368"/>
    </location>
</feature>
<dbReference type="STRING" id="1220578.FPE01S_07_00160"/>
<dbReference type="PANTHER" id="PTHR46825">
    <property type="entry name" value="D-ALANYL-D-ALANINE-CARBOXYPEPTIDASE/ENDOPEPTIDASE AMPH"/>
    <property type="match status" value="1"/>
</dbReference>
<gene>
    <name evidence="4" type="primary">pbpE</name>
    <name evidence="4" type="ORF">FPE01S_07_00160</name>
</gene>
<keyword evidence="2" id="KW-0472">Membrane</keyword>
<dbReference type="Pfam" id="PF00144">
    <property type="entry name" value="Beta-lactamase"/>
    <property type="match status" value="1"/>
</dbReference>